<feature type="compositionally biased region" description="Polar residues" evidence="7">
    <location>
        <begin position="506"/>
        <end position="520"/>
    </location>
</feature>
<keyword evidence="2" id="KW-0479">Metal-binding</keyword>
<dbReference type="PANTHER" id="PTHR10099:SF1">
    <property type="entry name" value="PHOSPHORIBOSYLFORMYLGLYCINAMIDINE SYNTHASE"/>
    <property type="match status" value="1"/>
</dbReference>
<feature type="domain" description="PurM-like C-terminal" evidence="8">
    <location>
        <begin position="563"/>
        <end position="721"/>
    </location>
</feature>
<dbReference type="SUPFAM" id="SSF82697">
    <property type="entry name" value="PurS-like"/>
    <property type="match status" value="1"/>
</dbReference>
<evidence type="ECO:0000256" key="5">
    <source>
        <dbReference type="ARBA" id="ARBA00022840"/>
    </source>
</evidence>
<dbReference type="InterPro" id="IPR040707">
    <property type="entry name" value="FGAR-AT_N"/>
</dbReference>
<feature type="domain" description="PurM-like C-terminal" evidence="8">
    <location>
        <begin position="990"/>
        <end position="1119"/>
    </location>
</feature>
<evidence type="ECO:0000256" key="7">
    <source>
        <dbReference type="SAM" id="MobiDB-lite"/>
    </source>
</evidence>
<evidence type="ECO:0000256" key="4">
    <source>
        <dbReference type="ARBA" id="ARBA00022755"/>
    </source>
</evidence>
<evidence type="ECO:0000259" key="10">
    <source>
        <dbReference type="Pfam" id="PF18076"/>
    </source>
</evidence>
<accession>A0A1R0H5A1</accession>
<feature type="domain" description="Phosphoribosylformylglycinamidine synthase N-terminal" evidence="10">
    <location>
        <begin position="132"/>
        <end position="204"/>
    </location>
</feature>
<dbReference type="InterPro" id="IPR041609">
    <property type="entry name" value="PurL_linker"/>
</dbReference>
<dbReference type="PANTHER" id="PTHR10099">
    <property type="entry name" value="PHOSPHORIBOSYLFORMYLGLYCINAMIDINE SYNTHASE"/>
    <property type="match status" value="1"/>
</dbReference>
<dbReference type="InterPro" id="IPR036604">
    <property type="entry name" value="PurS-like_sf"/>
</dbReference>
<dbReference type="Pfam" id="PF02769">
    <property type="entry name" value="AIRS_C"/>
    <property type="match status" value="2"/>
</dbReference>
<evidence type="ECO:0000259" key="8">
    <source>
        <dbReference type="Pfam" id="PF02769"/>
    </source>
</evidence>
<keyword evidence="3" id="KW-0547">Nucleotide-binding</keyword>
<dbReference type="CDD" id="cd02204">
    <property type="entry name" value="PurL_repeat2"/>
    <property type="match status" value="1"/>
</dbReference>
<evidence type="ECO:0000256" key="2">
    <source>
        <dbReference type="ARBA" id="ARBA00022723"/>
    </source>
</evidence>
<name>A0A1R0H5A1_9FUNG</name>
<evidence type="ECO:0000313" key="13">
    <source>
        <dbReference type="Proteomes" id="UP000187455"/>
    </source>
</evidence>
<dbReference type="SUPFAM" id="SSF56042">
    <property type="entry name" value="PurM C-terminal domain-like"/>
    <property type="match status" value="2"/>
</dbReference>
<sequence length="1210" mass="130978">MAASNNDSLDLQSHKMLILSGKEAISQFRSVALLNKLKATIPTLTSISSVFINFVSLNPNCDINQASRTLKTTNNVGEAIESSLPADGLETDSKWVTLARLLDHQIGGVSVQPTDSFFAISENSDTSCPIPKNSVLVIPRLGTTSPWSSKATDIVFTCGLGDIVSQVERGILYFLNSSSGPLDLSATNLDLLYDPMTEQTCLFFPPQSSIFGRGEVRLLNYVDLGVPLEFDSFDSQLLSSYYDLAVKKLASANKEKGLALADDEIEYLVKAYTGIDPSTGTRSSNRLSRNPTDAELMMFAQVNSEHCRHKIFGADWTLDNEKKPHSLFGMIKNSQTLNPDYVLSAYSDNAAVLESCNSTLIRRFYPQSSDKNSYRFCSLQEATADHVNIVIKVETHNHPTAVSPFPGAATGTGGEIRDEGAVGLGSKPKCGLVGYTVSDMRIPGFEQPWEASTSSVDYPPHISSSLDIMIEAPIGAAAFANEFGRPAILGYFRTFLEKVPKAIQISQSNDNSSEISQTPSKKIKLDESDSQQYEVRGFHKPIMIAGGMGSVRSQHMLKNGFGIGSKLIVLGGPSLLIGLGGGAASSLAGGSQSADLDFASVQRPNPELERRCQMVIDACTQLGQLNPIACIHDVGAGGLSNALPELVWESKAGAVIEIRKVLSGDHSLSPMEIWCNEAQERYVLAIETEENLQVFSEIALRERCPFAIVGETTEEKQLIVTDSHFNNTVIDLPMEVLFGKPPKMSYSDNKLTRPLMSFDSSLSSYIPSSQLNDRLNDCVDRLLHLPAIASKSFLVTIGDRSVTGLVSREQMVGPYQVPVADVAVTRSTYDVECISGEAMAMGERPAIALISGPSSARMAVGESITNIAAASIESIKRIKLSANWMSAAKVSGEGYQLYEAVKAIGIDLCPQLGISIPVGKDSLSMQMKWTKNEGSTTVSENVVSPLSLVITAFASVDDVRATLTPQLLSDEDSGEKTRLLFIDLASSKQRMGGSCLAQVYNQIGDSVPDVEDPAALVSFFSAMHKARDNILAYHDRSDGGLFLTLLEMSFAGHVGLDIDIEKIVSNSGSDGSIIEALFNEELGAVIQVKASLVSTVLQTFSECGFSNDSIYDIGGVVCGSDGSPKADFAEFRIGEKVVFSKKVSELMRMWSETSYQVQKLRDNPITSLSEFETTTEFSAASKQLSGSKVDFLIQDYRPTKEKLYELLPPK</sequence>
<evidence type="ECO:0000259" key="11">
    <source>
        <dbReference type="Pfam" id="PF22689"/>
    </source>
</evidence>
<dbReference type="OrthoDB" id="6666987at2759"/>
<keyword evidence="1" id="KW-0436">Ligase</keyword>
<dbReference type="Pfam" id="PF18076">
    <property type="entry name" value="FGAR-AT_N"/>
    <property type="match status" value="1"/>
</dbReference>
<dbReference type="SUPFAM" id="SSF109736">
    <property type="entry name" value="FGAM synthase PurL, linker domain"/>
    <property type="match status" value="1"/>
</dbReference>
<dbReference type="AlphaFoldDB" id="A0A1R0H5A1"/>
<dbReference type="Gene3D" id="3.90.650.10">
    <property type="entry name" value="PurM-like C-terminal domain"/>
    <property type="match status" value="2"/>
</dbReference>
<keyword evidence="6" id="KW-0460">Magnesium</keyword>
<feature type="non-terminal residue" evidence="12">
    <location>
        <position position="1210"/>
    </location>
</feature>
<dbReference type="NCBIfam" id="NF003672">
    <property type="entry name" value="PRK05297.1"/>
    <property type="match status" value="1"/>
</dbReference>
<evidence type="ECO:0000256" key="6">
    <source>
        <dbReference type="ARBA" id="ARBA00022842"/>
    </source>
</evidence>
<dbReference type="GO" id="GO:0005737">
    <property type="term" value="C:cytoplasm"/>
    <property type="evidence" value="ECO:0007669"/>
    <property type="project" value="TreeGrafter"/>
</dbReference>
<reference evidence="12 13" key="1">
    <citation type="journal article" date="2016" name="Mol. Biol. Evol.">
        <title>Genome-Wide Survey of Gut Fungi (Harpellales) Reveals the First Horizontally Transferred Ubiquitin Gene from a Mosquito Host.</title>
        <authorList>
            <person name="Wang Y."/>
            <person name="White M.M."/>
            <person name="Kvist S."/>
            <person name="Moncalvo J.M."/>
        </authorList>
    </citation>
    <scope>NUCLEOTIDE SEQUENCE [LARGE SCALE GENOMIC DNA]</scope>
    <source>
        <strain evidence="12 13">ALG-7-W6</strain>
    </source>
</reference>
<dbReference type="STRING" id="133383.A0A1R0H5A1"/>
<dbReference type="Proteomes" id="UP000187455">
    <property type="component" value="Unassembled WGS sequence"/>
</dbReference>
<dbReference type="EMBL" id="LSSL01000554">
    <property type="protein sequence ID" value="OLY84271.1"/>
    <property type="molecule type" value="Genomic_DNA"/>
</dbReference>
<dbReference type="InterPro" id="IPR055181">
    <property type="entry name" value="FGAR-AT_PurM_N-like"/>
</dbReference>
<dbReference type="GO" id="GO:0006164">
    <property type="term" value="P:purine nucleotide biosynthetic process"/>
    <property type="evidence" value="ECO:0007669"/>
    <property type="project" value="UniProtKB-KW"/>
</dbReference>
<dbReference type="FunFam" id="3.30.1330.10:FF:000005">
    <property type="entry name" value="Phosphoribosylformylglycinamidine synthase"/>
    <property type="match status" value="1"/>
</dbReference>
<organism evidence="12 13">
    <name type="scientific">Smittium mucronatum</name>
    <dbReference type="NCBI Taxonomy" id="133383"/>
    <lineage>
        <taxon>Eukaryota</taxon>
        <taxon>Fungi</taxon>
        <taxon>Fungi incertae sedis</taxon>
        <taxon>Zoopagomycota</taxon>
        <taxon>Kickxellomycotina</taxon>
        <taxon>Harpellomycetes</taxon>
        <taxon>Harpellales</taxon>
        <taxon>Legeriomycetaceae</taxon>
        <taxon>Smittium</taxon>
    </lineage>
</organism>
<evidence type="ECO:0000259" key="9">
    <source>
        <dbReference type="Pfam" id="PF18072"/>
    </source>
</evidence>
<dbReference type="Gene3D" id="1.10.8.750">
    <property type="entry name" value="Phosphoribosylformylglycinamidine synthase, linker domain"/>
    <property type="match status" value="1"/>
</dbReference>
<dbReference type="InterPro" id="IPR036921">
    <property type="entry name" value="PurM-like_N_sf"/>
</dbReference>
<dbReference type="GO" id="GO:0005524">
    <property type="term" value="F:ATP binding"/>
    <property type="evidence" value="ECO:0007669"/>
    <property type="project" value="UniProtKB-KW"/>
</dbReference>
<dbReference type="SUPFAM" id="SSF55326">
    <property type="entry name" value="PurM N-terminal domain-like"/>
    <property type="match status" value="2"/>
</dbReference>
<dbReference type="CDD" id="cd02203">
    <property type="entry name" value="PurL_repeat1"/>
    <property type="match status" value="1"/>
</dbReference>
<dbReference type="InterPro" id="IPR010918">
    <property type="entry name" value="PurM-like_C_dom"/>
</dbReference>
<dbReference type="Pfam" id="PF18072">
    <property type="entry name" value="FGAR-AT_linker"/>
    <property type="match status" value="1"/>
</dbReference>
<dbReference type="FunFam" id="3.90.650.10:FF:000024">
    <property type="entry name" value="Phosphoribosylformylglycinamidine synthase"/>
    <property type="match status" value="1"/>
</dbReference>
<dbReference type="GO" id="GO:0004642">
    <property type="term" value="F:phosphoribosylformylglycinamidine synthase activity"/>
    <property type="evidence" value="ECO:0007669"/>
    <property type="project" value="TreeGrafter"/>
</dbReference>
<feature type="region of interest" description="Disordered" evidence="7">
    <location>
        <begin position="506"/>
        <end position="528"/>
    </location>
</feature>
<evidence type="ECO:0000313" key="12">
    <source>
        <dbReference type="EMBL" id="OLY84271.1"/>
    </source>
</evidence>
<keyword evidence="4" id="KW-0658">Purine biosynthesis</keyword>
<dbReference type="Pfam" id="PF22689">
    <property type="entry name" value="FGAR-AT_PurM_N-like"/>
    <property type="match status" value="1"/>
</dbReference>
<protein>
    <submittedName>
        <fullName evidence="12">Phosphoribosylformylglycinamidine synthase</fullName>
    </submittedName>
</protein>
<feature type="domain" description="FGAR-AT PurM N-terminal-like" evidence="11">
    <location>
        <begin position="790"/>
        <end position="954"/>
    </location>
</feature>
<dbReference type="Gene3D" id="3.30.1330.10">
    <property type="entry name" value="PurM-like, N-terminal domain"/>
    <property type="match status" value="2"/>
</dbReference>
<keyword evidence="5" id="KW-0067">ATP-binding</keyword>
<evidence type="ECO:0000256" key="3">
    <source>
        <dbReference type="ARBA" id="ARBA00022741"/>
    </source>
</evidence>
<proteinExistence type="predicted"/>
<dbReference type="InterPro" id="IPR036676">
    <property type="entry name" value="PurM-like_C_sf"/>
</dbReference>
<comment type="caution">
    <text evidence="12">The sequence shown here is derived from an EMBL/GenBank/DDBJ whole genome shotgun (WGS) entry which is preliminary data.</text>
</comment>
<keyword evidence="13" id="KW-1185">Reference proteome</keyword>
<feature type="domain" description="Phosphoribosylformylglycinamidine synthase linker" evidence="9">
    <location>
        <begin position="249"/>
        <end position="310"/>
    </location>
</feature>
<gene>
    <name evidence="12" type="ORF">AYI68_g1567</name>
</gene>
<evidence type="ECO:0000256" key="1">
    <source>
        <dbReference type="ARBA" id="ARBA00022598"/>
    </source>
</evidence>
<dbReference type="GO" id="GO:0046872">
    <property type="term" value="F:metal ion binding"/>
    <property type="evidence" value="ECO:0007669"/>
    <property type="project" value="UniProtKB-KW"/>
</dbReference>